<feature type="compositionally biased region" description="Low complexity" evidence="1">
    <location>
        <begin position="28"/>
        <end position="41"/>
    </location>
</feature>
<feature type="region of interest" description="Disordered" evidence="1">
    <location>
        <begin position="1"/>
        <end position="73"/>
    </location>
</feature>
<comment type="caution">
    <text evidence="2">The sequence shown here is derived from an EMBL/GenBank/DDBJ whole genome shotgun (WGS) entry which is preliminary data.</text>
</comment>
<feature type="compositionally biased region" description="Polar residues" evidence="1">
    <location>
        <begin position="42"/>
        <end position="59"/>
    </location>
</feature>
<dbReference type="OrthoDB" id="10557396at2759"/>
<feature type="compositionally biased region" description="Polar residues" evidence="1">
    <location>
        <begin position="1"/>
        <end position="11"/>
    </location>
</feature>
<sequence length="195" mass="21126">MALKETVSNDSLEGVRGKRRGSHRRSCSDASSCTGSGASSTGRNGVQPQSDARNQTDILTDTRTHSTDPATQSCETALGAAPDKVLETVERPCTPVAPQSMTDRAPPGAPLRRSIRKRASGLSERFREPSGEFSDHLVNSDALRGEVPEALIEECAERMLLRRGHCAVCGQFRPLRPSAAVCFNLQCKILYDSRQ</sequence>
<gene>
    <name evidence="2" type="ORF">F1559_001957</name>
</gene>
<accession>A0A7J7IHM4</accession>
<evidence type="ECO:0000313" key="3">
    <source>
        <dbReference type="Proteomes" id="UP000530660"/>
    </source>
</evidence>
<organism evidence="2 3">
    <name type="scientific">Cyanidiococcus yangmingshanensis</name>
    <dbReference type="NCBI Taxonomy" id="2690220"/>
    <lineage>
        <taxon>Eukaryota</taxon>
        <taxon>Rhodophyta</taxon>
        <taxon>Bangiophyceae</taxon>
        <taxon>Cyanidiales</taxon>
        <taxon>Cyanidiaceae</taxon>
        <taxon>Cyanidiococcus</taxon>
    </lineage>
</organism>
<protein>
    <submittedName>
        <fullName evidence="2">Uncharacterized protein</fullName>
    </submittedName>
</protein>
<evidence type="ECO:0000256" key="1">
    <source>
        <dbReference type="SAM" id="MobiDB-lite"/>
    </source>
</evidence>
<dbReference type="AlphaFoldDB" id="A0A7J7IHM4"/>
<keyword evidence="3" id="KW-1185">Reference proteome</keyword>
<name>A0A7J7IHM4_9RHOD</name>
<dbReference type="Proteomes" id="UP000530660">
    <property type="component" value="Unassembled WGS sequence"/>
</dbReference>
<dbReference type="EMBL" id="VWRR01000011">
    <property type="protein sequence ID" value="KAF6002179.1"/>
    <property type="molecule type" value="Genomic_DNA"/>
</dbReference>
<evidence type="ECO:0000313" key="2">
    <source>
        <dbReference type="EMBL" id="KAF6002179.1"/>
    </source>
</evidence>
<proteinExistence type="predicted"/>
<reference evidence="2 3" key="1">
    <citation type="journal article" date="2020" name="J. Phycol.">
        <title>Comparative genome analysis reveals Cyanidiococcus gen. nov., a new extremophilic red algal genus sister to Cyanidioschyzon (Cyanidioschyzonaceae, Rhodophyta).</title>
        <authorList>
            <person name="Liu S.-L."/>
            <person name="Chiang Y.-R."/>
            <person name="Yoon H.S."/>
            <person name="Fu H.-Y."/>
        </authorList>
    </citation>
    <scope>NUCLEOTIDE SEQUENCE [LARGE SCALE GENOMIC DNA]</scope>
    <source>
        <strain evidence="2 3">THAL066</strain>
    </source>
</reference>